<keyword evidence="3" id="KW-1185">Reference proteome</keyword>
<dbReference type="EMBL" id="FMXQ01000008">
    <property type="protein sequence ID" value="SDB47940.1"/>
    <property type="molecule type" value="Genomic_DNA"/>
</dbReference>
<evidence type="ECO:0000313" key="2">
    <source>
        <dbReference type="EMBL" id="SDB47940.1"/>
    </source>
</evidence>
<keyword evidence="1" id="KW-0812">Transmembrane</keyword>
<evidence type="ECO:0000313" key="3">
    <source>
        <dbReference type="Proteomes" id="UP000199071"/>
    </source>
</evidence>
<keyword evidence="1" id="KW-0472">Membrane</keyword>
<dbReference type="InterPro" id="IPR009937">
    <property type="entry name" value="Phage_holin_3_6"/>
</dbReference>
<protein>
    <submittedName>
        <fullName evidence="2">Putative Holin-X, holin superfamily III</fullName>
    </submittedName>
</protein>
<dbReference type="STRING" id="665467.SAMN02982931_03692"/>
<dbReference type="AlphaFoldDB" id="A0A1G6DS65"/>
<proteinExistence type="predicted"/>
<feature type="transmembrane region" description="Helical" evidence="1">
    <location>
        <begin position="50"/>
        <end position="78"/>
    </location>
</feature>
<gene>
    <name evidence="2" type="ORF">SAMN02982931_03692</name>
</gene>
<dbReference type="Pfam" id="PF07332">
    <property type="entry name" value="Phage_holin_3_6"/>
    <property type="match status" value="1"/>
</dbReference>
<organism evidence="2 3">
    <name type="scientific">Bauldia litoralis</name>
    <dbReference type="NCBI Taxonomy" id="665467"/>
    <lineage>
        <taxon>Bacteria</taxon>
        <taxon>Pseudomonadati</taxon>
        <taxon>Pseudomonadota</taxon>
        <taxon>Alphaproteobacteria</taxon>
        <taxon>Hyphomicrobiales</taxon>
        <taxon>Kaistiaceae</taxon>
        <taxon>Bauldia</taxon>
    </lineage>
</organism>
<sequence length="139" mass="14375">MMSRESASPSIADLVRTLADDVIGLFRNELRLAKAEATEKVSQTIGALELLLAAAVLMIAALGVLLSALVAALAALFVAQGMGETGASSLSAGIVGVVLAVIAWVLLSRAMNALKASNLGLPKTVRSLDRDVHLVKEKI</sequence>
<accession>A0A1G6DS65</accession>
<dbReference type="Proteomes" id="UP000199071">
    <property type="component" value="Unassembled WGS sequence"/>
</dbReference>
<feature type="transmembrane region" description="Helical" evidence="1">
    <location>
        <begin position="90"/>
        <end position="107"/>
    </location>
</feature>
<reference evidence="2 3" key="1">
    <citation type="submission" date="2016-10" db="EMBL/GenBank/DDBJ databases">
        <authorList>
            <person name="de Groot N.N."/>
        </authorList>
    </citation>
    <scope>NUCLEOTIDE SEQUENCE [LARGE SCALE GENOMIC DNA]</scope>
    <source>
        <strain evidence="2 3">ATCC 35022</strain>
    </source>
</reference>
<name>A0A1G6DS65_9HYPH</name>
<evidence type="ECO:0000256" key="1">
    <source>
        <dbReference type="SAM" id="Phobius"/>
    </source>
</evidence>
<keyword evidence="1" id="KW-1133">Transmembrane helix</keyword>